<dbReference type="Proteomes" id="UP001595764">
    <property type="component" value="Unassembled WGS sequence"/>
</dbReference>
<accession>A0ABV7QFL7</accession>
<evidence type="ECO:0000313" key="10">
    <source>
        <dbReference type="Proteomes" id="UP001595764"/>
    </source>
</evidence>
<protein>
    <submittedName>
        <fullName evidence="9">DUF4190 domain-containing protein</fullName>
    </submittedName>
</protein>
<dbReference type="EMBL" id="JBHRWI010000020">
    <property type="protein sequence ID" value="MFC3511931.1"/>
    <property type="molecule type" value="Genomic_DNA"/>
</dbReference>
<name>A0ABV7QFL7_9PSEU</name>
<reference evidence="10" key="1">
    <citation type="journal article" date="2019" name="Int. J. Syst. Evol. Microbiol.">
        <title>The Global Catalogue of Microorganisms (GCM) 10K type strain sequencing project: providing services to taxonomists for standard genome sequencing and annotation.</title>
        <authorList>
            <consortium name="The Broad Institute Genomics Platform"/>
            <consortium name="The Broad Institute Genome Sequencing Center for Infectious Disease"/>
            <person name="Wu L."/>
            <person name="Ma J."/>
        </authorList>
    </citation>
    <scope>NUCLEOTIDE SEQUENCE [LARGE SCALE GENOMIC DNA]</scope>
    <source>
        <strain evidence="10">CGMCC 4.7682</strain>
    </source>
</reference>
<evidence type="ECO:0000256" key="4">
    <source>
        <dbReference type="ARBA" id="ARBA00022692"/>
    </source>
</evidence>
<feature type="region of interest" description="Disordered" evidence="7">
    <location>
        <begin position="1"/>
        <end position="21"/>
    </location>
</feature>
<gene>
    <name evidence="9" type="ORF">ACFORO_17305</name>
</gene>
<evidence type="ECO:0000256" key="3">
    <source>
        <dbReference type="ARBA" id="ARBA00022475"/>
    </source>
</evidence>
<evidence type="ECO:0000313" key="9">
    <source>
        <dbReference type="EMBL" id="MFC3511931.1"/>
    </source>
</evidence>
<comment type="subcellular location">
    <subcellularLocation>
        <location evidence="1">Cell membrane</location>
    </subcellularLocation>
</comment>
<organism evidence="9 10">
    <name type="scientific">Amycolatopsis halotolerans</name>
    <dbReference type="NCBI Taxonomy" id="330083"/>
    <lineage>
        <taxon>Bacteria</taxon>
        <taxon>Bacillati</taxon>
        <taxon>Actinomycetota</taxon>
        <taxon>Actinomycetes</taxon>
        <taxon>Pseudonocardiales</taxon>
        <taxon>Pseudonocardiaceae</taxon>
        <taxon>Amycolatopsis</taxon>
    </lineage>
</organism>
<dbReference type="RefSeq" id="WP_354739836.1">
    <property type="nucleotide sequence ID" value="NZ_JBHMAY010000026.1"/>
</dbReference>
<proteinExistence type="inferred from homology"/>
<evidence type="ECO:0000256" key="6">
    <source>
        <dbReference type="ARBA" id="ARBA00023136"/>
    </source>
</evidence>
<comment type="similarity">
    <text evidence="2">Belongs to the MmpS family.</text>
</comment>
<feature type="transmembrane region" description="Helical" evidence="8">
    <location>
        <begin position="78"/>
        <end position="99"/>
    </location>
</feature>
<dbReference type="Gene3D" id="2.60.40.2880">
    <property type="entry name" value="MmpS1-5, C-terminal soluble domain"/>
    <property type="match status" value="1"/>
</dbReference>
<keyword evidence="10" id="KW-1185">Reference proteome</keyword>
<keyword evidence="4 8" id="KW-0812">Transmembrane</keyword>
<evidence type="ECO:0000256" key="7">
    <source>
        <dbReference type="SAM" id="MobiDB-lite"/>
    </source>
</evidence>
<keyword evidence="6 8" id="KW-0472">Membrane</keyword>
<feature type="transmembrane region" description="Helical" evidence="8">
    <location>
        <begin position="33"/>
        <end position="66"/>
    </location>
</feature>
<comment type="caution">
    <text evidence="9">The sequence shown here is derived from an EMBL/GenBank/DDBJ whole genome shotgun (WGS) entry which is preliminary data.</text>
</comment>
<keyword evidence="5 8" id="KW-1133">Transmembrane helix</keyword>
<keyword evidence="3" id="KW-1003">Cell membrane</keyword>
<dbReference type="InterPro" id="IPR038468">
    <property type="entry name" value="MmpS_C"/>
</dbReference>
<evidence type="ECO:0000256" key="8">
    <source>
        <dbReference type="SAM" id="Phobius"/>
    </source>
</evidence>
<dbReference type="InterPro" id="IPR008693">
    <property type="entry name" value="MmpS"/>
</dbReference>
<evidence type="ECO:0000256" key="5">
    <source>
        <dbReference type="ARBA" id="ARBA00022989"/>
    </source>
</evidence>
<dbReference type="Pfam" id="PF05423">
    <property type="entry name" value="Mycobact_memb"/>
    <property type="match status" value="1"/>
</dbReference>
<sequence>MSAPDYPPPPAPQAAPPAPQLPPKNGLGTTGFVLGLVGLIFSFIPVIGLVAWPLVILGIIFSALGFARTRSGKATNKGLSIAGLVLSVIGLAICIVWTVTAAKVVNEINTEANRTVTIHYEVTGTAKEASITYTTIGDANASSNQDQPQTLPWSKDITTKGLVKGGSLSVTTGADGGDVACKVVVDGKEAKTAKASGNFATATCDGF</sequence>
<evidence type="ECO:0000256" key="2">
    <source>
        <dbReference type="ARBA" id="ARBA00007531"/>
    </source>
</evidence>
<evidence type="ECO:0000256" key="1">
    <source>
        <dbReference type="ARBA" id="ARBA00004236"/>
    </source>
</evidence>